<proteinExistence type="predicted"/>
<comment type="caution">
    <text evidence="2">The sequence shown here is derived from an EMBL/GenBank/DDBJ whole genome shotgun (WGS) entry which is preliminary data.</text>
</comment>
<organism evidence="2">
    <name type="scientific">Caldilineaceae bacterium SB0661_bin_32</name>
    <dbReference type="NCBI Taxonomy" id="2605255"/>
    <lineage>
        <taxon>Bacteria</taxon>
        <taxon>Bacillati</taxon>
        <taxon>Chloroflexota</taxon>
        <taxon>Caldilineae</taxon>
        <taxon>Caldilineales</taxon>
        <taxon>Caldilineaceae</taxon>
    </lineage>
</organism>
<name>A0A6B1DC69_9CHLR</name>
<sequence>MKREEAKVMRGAEEMFEANRLGRHSLSPVTSLSAPGSGHKVSGESQEELTAKLWSMINQLVTI</sequence>
<accession>A0A6B1DC69</accession>
<protein>
    <submittedName>
        <fullName evidence="2">Uncharacterized protein</fullName>
    </submittedName>
</protein>
<reference evidence="2" key="1">
    <citation type="submission" date="2019-09" db="EMBL/GenBank/DDBJ databases">
        <title>Characterisation of the sponge microbiome using genome-centric metagenomics.</title>
        <authorList>
            <person name="Engelberts J.P."/>
            <person name="Robbins S.J."/>
            <person name="De Goeij J.M."/>
            <person name="Aranda M."/>
            <person name="Bell S.C."/>
            <person name="Webster N.S."/>
        </authorList>
    </citation>
    <scope>NUCLEOTIDE SEQUENCE</scope>
    <source>
        <strain evidence="2">SB0661_bin_32</strain>
    </source>
</reference>
<dbReference type="AlphaFoldDB" id="A0A6B1DC69"/>
<dbReference type="EMBL" id="VXMH01000108">
    <property type="protein sequence ID" value="MYC97216.1"/>
    <property type="molecule type" value="Genomic_DNA"/>
</dbReference>
<feature type="region of interest" description="Disordered" evidence="1">
    <location>
        <begin position="19"/>
        <end position="44"/>
    </location>
</feature>
<evidence type="ECO:0000256" key="1">
    <source>
        <dbReference type="SAM" id="MobiDB-lite"/>
    </source>
</evidence>
<gene>
    <name evidence="2" type="ORF">F4X14_19850</name>
</gene>
<evidence type="ECO:0000313" key="2">
    <source>
        <dbReference type="EMBL" id="MYC97216.1"/>
    </source>
</evidence>